<dbReference type="InterPro" id="IPR036282">
    <property type="entry name" value="Glutathione-S-Trfase_C_sf"/>
</dbReference>
<dbReference type="InterPro" id="IPR010987">
    <property type="entry name" value="Glutathione-S-Trfase_C-like"/>
</dbReference>
<dbReference type="Gene3D" id="3.40.30.10">
    <property type="entry name" value="Glutaredoxin"/>
    <property type="match status" value="1"/>
</dbReference>
<dbReference type="RefSeq" id="WP_085933322.1">
    <property type="nucleotide sequence ID" value="NZ_FUWJ01000001.1"/>
</dbReference>
<accession>A0A1T4LUR4</accession>
<dbReference type="Pfam" id="PF00043">
    <property type="entry name" value="GST_C"/>
    <property type="match status" value="1"/>
</dbReference>
<evidence type="ECO:0000313" key="3">
    <source>
        <dbReference type="Proteomes" id="UP000190092"/>
    </source>
</evidence>
<sequence>MTPVLFVGHPLGSSTGLLAAFEWAGEPYRVVRVKMPDEMLTDGYRRLNARRETPVLIRETGEVLTQTLAIASWLEQRDRARRIGFEPGTARWYRAHELMAFINTNFTAAFASLWVALEVTTLTERQREVLRDYGLASVARRHQQLEEMMGDSPFLGGDAPMLPDAILAGVARWGEFHGAVAPDAYPKLRAWKERMANDRGFQTAVALEEGRPDHGSQSLKAMIPLDDVLRSLG</sequence>
<gene>
    <name evidence="2" type="ORF">SAMN02745126_01724</name>
</gene>
<dbReference type="Proteomes" id="UP000190092">
    <property type="component" value="Unassembled WGS sequence"/>
</dbReference>
<protein>
    <submittedName>
        <fullName evidence="2">Glutathione S-transferase</fullName>
    </submittedName>
</protein>
<dbReference type="Gene3D" id="1.20.1050.10">
    <property type="match status" value="1"/>
</dbReference>
<name>A0A1T4LUR4_9HYPH</name>
<dbReference type="SUPFAM" id="SSF52833">
    <property type="entry name" value="Thioredoxin-like"/>
    <property type="match status" value="1"/>
</dbReference>
<dbReference type="InterPro" id="IPR004045">
    <property type="entry name" value="Glutathione_S-Trfase_N"/>
</dbReference>
<evidence type="ECO:0000313" key="2">
    <source>
        <dbReference type="EMBL" id="SJZ58238.1"/>
    </source>
</evidence>
<dbReference type="EMBL" id="FUWJ01000001">
    <property type="protein sequence ID" value="SJZ58238.1"/>
    <property type="molecule type" value="Genomic_DNA"/>
</dbReference>
<dbReference type="Pfam" id="PF13409">
    <property type="entry name" value="GST_N_2"/>
    <property type="match status" value="1"/>
</dbReference>
<dbReference type="InterPro" id="IPR036249">
    <property type="entry name" value="Thioredoxin-like_sf"/>
</dbReference>
<dbReference type="AlphaFoldDB" id="A0A1T4LUR4"/>
<keyword evidence="3" id="KW-1185">Reference proteome</keyword>
<evidence type="ECO:0000259" key="1">
    <source>
        <dbReference type="PROSITE" id="PS50405"/>
    </source>
</evidence>
<dbReference type="PANTHER" id="PTHR44051">
    <property type="entry name" value="GLUTATHIONE S-TRANSFERASE-RELATED"/>
    <property type="match status" value="1"/>
</dbReference>
<dbReference type="SUPFAM" id="SSF47616">
    <property type="entry name" value="GST C-terminal domain-like"/>
    <property type="match status" value="1"/>
</dbReference>
<dbReference type="PANTHER" id="PTHR44051:SF8">
    <property type="entry name" value="GLUTATHIONE S-TRANSFERASE GSTA"/>
    <property type="match status" value="1"/>
</dbReference>
<dbReference type="STRING" id="225324.SAMN02745126_01724"/>
<proteinExistence type="predicted"/>
<dbReference type="PROSITE" id="PS50405">
    <property type="entry name" value="GST_CTER"/>
    <property type="match status" value="1"/>
</dbReference>
<reference evidence="3" key="1">
    <citation type="submission" date="2017-02" db="EMBL/GenBank/DDBJ databases">
        <authorList>
            <person name="Varghese N."/>
            <person name="Submissions S."/>
        </authorList>
    </citation>
    <scope>NUCLEOTIDE SEQUENCE [LARGE SCALE GENOMIC DNA]</scope>
    <source>
        <strain evidence="3">ATCC 27094</strain>
    </source>
</reference>
<feature type="domain" description="GST C-terminal" evidence="1">
    <location>
        <begin position="88"/>
        <end position="216"/>
    </location>
</feature>
<dbReference type="GO" id="GO:0016740">
    <property type="term" value="F:transferase activity"/>
    <property type="evidence" value="ECO:0007669"/>
    <property type="project" value="UniProtKB-KW"/>
</dbReference>
<keyword evidence="2" id="KW-0808">Transferase</keyword>
<dbReference type="InterPro" id="IPR004046">
    <property type="entry name" value="GST_C"/>
</dbReference>
<dbReference type="OrthoDB" id="9815075at2"/>
<organism evidence="2 3">
    <name type="scientific">Enhydrobacter aerosaccus</name>
    <dbReference type="NCBI Taxonomy" id="225324"/>
    <lineage>
        <taxon>Bacteria</taxon>
        <taxon>Pseudomonadati</taxon>
        <taxon>Pseudomonadota</taxon>
        <taxon>Alphaproteobacteria</taxon>
        <taxon>Hyphomicrobiales</taxon>
        <taxon>Enhydrobacter</taxon>
    </lineage>
</organism>